<evidence type="ECO:0000256" key="9">
    <source>
        <dbReference type="ARBA" id="ARBA00022741"/>
    </source>
</evidence>
<dbReference type="GO" id="GO:0005524">
    <property type="term" value="F:ATP binding"/>
    <property type="evidence" value="ECO:0007669"/>
    <property type="project" value="UniProtKB-KW"/>
</dbReference>
<dbReference type="InterPro" id="IPR013815">
    <property type="entry name" value="ATP_grasp_subdomain_1"/>
</dbReference>
<comment type="caution">
    <text evidence="17">The sequence shown here is derived from an EMBL/GenBank/DDBJ whole genome shotgun (WGS) entry which is preliminary data.</text>
</comment>
<evidence type="ECO:0000256" key="3">
    <source>
        <dbReference type="ARBA" id="ARBA00004742"/>
    </source>
</evidence>
<feature type="domain" description="PEP-utilising enzyme mobile" evidence="15">
    <location>
        <begin position="490"/>
        <end position="560"/>
    </location>
</feature>
<dbReference type="GO" id="GO:0008986">
    <property type="term" value="F:pyruvate, water dikinase activity"/>
    <property type="evidence" value="ECO:0007669"/>
    <property type="project" value="UniProtKB-EC"/>
</dbReference>
<dbReference type="SUPFAM" id="SSF56059">
    <property type="entry name" value="Glutathione synthetase ATP-binding domain-like"/>
    <property type="match status" value="1"/>
</dbReference>
<evidence type="ECO:0000256" key="13">
    <source>
        <dbReference type="ARBA" id="ARBA00033470"/>
    </source>
</evidence>
<evidence type="ECO:0000259" key="15">
    <source>
        <dbReference type="Pfam" id="PF00391"/>
    </source>
</evidence>
<evidence type="ECO:0000256" key="6">
    <source>
        <dbReference type="ARBA" id="ARBA00021623"/>
    </source>
</evidence>
<evidence type="ECO:0000256" key="4">
    <source>
        <dbReference type="ARBA" id="ARBA00007837"/>
    </source>
</evidence>
<proteinExistence type="inferred from homology"/>
<comment type="function">
    <text evidence="2">Catalyzes the phosphorylation of pyruvate to phosphoenolpyruvate.</text>
</comment>
<organism evidence="17 18">
    <name type="scientific">Desulfovibrio intestinalis</name>
    <dbReference type="NCBI Taxonomy" id="58621"/>
    <lineage>
        <taxon>Bacteria</taxon>
        <taxon>Pseudomonadati</taxon>
        <taxon>Thermodesulfobacteriota</taxon>
        <taxon>Desulfovibrionia</taxon>
        <taxon>Desulfovibrionales</taxon>
        <taxon>Desulfovibrionaceae</taxon>
        <taxon>Desulfovibrio</taxon>
    </lineage>
</organism>
<dbReference type="PANTHER" id="PTHR43030">
    <property type="entry name" value="PHOSPHOENOLPYRUVATE SYNTHASE"/>
    <property type="match status" value="1"/>
</dbReference>
<keyword evidence="11" id="KW-0067">ATP-binding</keyword>
<dbReference type="Pfam" id="PF00391">
    <property type="entry name" value="PEP-utilizers"/>
    <property type="match status" value="1"/>
</dbReference>
<keyword evidence="7 17" id="KW-0808">Transferase</keyword>
<dbReference type="Pfam" id="PF01326">
    <property type="entry name" value="PPDK_N"/>
    <property type="match status" value="1"/>
</dbReference>
<dbReference type="Gene3D" id="3.30.1490.20">
    <property type="entry name" value="ATP-grasp fold, A domain"/>
    <property type="match status" value="1"/>
</dbReference>
<dbReference type="AlphaFoldDB" id="A0A7W8BZN5"/>
<dbReference type="InterPro" id="IPR008279">
    <property type="entry name" value="PEP-util_enz_mobile_dom"/>
</dbReference>
<evidence type="ECO:0000256" key="2">
    <source>
        <dbReference type="ARBA" id="ARBA00002988"/>
    </source>
</evidence>
<sequence>MALLKYLQRLLGREQPSEPDPAELALEEELKVRLRERCARFRRLLSANKRALEAMSEVEDRLSGAKPFGMDYVHAVSTRAVTAVFQMVRDLNALSDNSYAALQESFDRIRAEMEILLEELPHLDGPLILHLDQIDLSDLTLVGGKMANLGEVAANAGLTVPDGFAVTVSAYYRFMEYNGLQQELNRRIQATDMQSLDQVFSLAAALQKAVLMAPLPPELEEAITEAVENMRAKAGPGLKLALRSSAVGEDSLGVSFAGQYRSELNVPPEEACEVWKEIIASKYAVTAMSYRYQHGIPDDAAPMCVGVLAMVPAAAGGVAYSRDPVAASRGREQILLNAVSGLPQAVVDGAVTPDVFIFSRKIPPELIRKRLAGPEGTPPSLTDKQAAELAKVAIALETYYTEPQDVEWALDAEDGRIVVLQSRPLHAADSATEQSHTDHQRPGEEGSEAFALEDLPQGLKVLAAGGVAVSPGVGMGPVFVARKEADMLSFPKGGILVVERALPRWAPLLSRAAGLVSETGGMAGHLASVAREYRLPAVFSLPDACLLLDKADEATLDARRCAVFAGRQPQLVSIEAEPPNLMEGSPVHQRLQALSQLMVPLNLLDPDAPEFAPDHCRTLHDITRFCHEKSVRLMFEEEDADASRRMGKQLKAGVKLQYWVVDMGGGFRHRVSGPVVDLEVIASAPMLALWDGMVAVPWAGPPAASASGFMTVMLESTMRPELESTAPNAMANKNFFLISDNYMILQARYGYHFCTVESLAGEKSHENFVNFQFKGGAADRKRRQLRARMVADLLEQHGFRADVKDDSVFAVAEGYSAPETLMKTRLLGYLLIHTRQVDMVMLETERATALKNKMLADMEALSAKPLMGCTL</sequence>
<keyword evidence="17" id="KW-0670">Pyruvate</keyword>
<dbReference type="InterPro" id="IPR006319">
    <property type="entry name" value="PEP_synth"/>
</dbReference>
<dbReference type="EMBL" id="JACHGO010000002">
    <property type="protein sequence ID" value="MBB5142912.1"/>
    <property type="molecule type" value="Genomic_DNA"/>
</dbReference>
<evidence type="ECO:0000256" key="10">
    <source>
        <dbReference type="ARBA" id="ARBA00022777"/>
    </source>
</evidence>
<keyword evidence="9" id="KW-0547">Nucleotide-binding</keyword>
<dbReference type="UniPathway" id="UPA00138"/>
<name>A0A7W8BZN5_9BACT</name>
<evidence type="ECO:0000313" key="18">
    <source>
        <dbReference type="Proteomes" id="UP000539075"/>
    </source>
</evidence>
<evidence type="ECO:0000256" key="11">
    <source>
        <dbReference type="ARBA" id="ARBA00022840"/>
    </source>
</evidence>
<keyword evidence="18" id="KW-1185">Reference proteome</keyword>
<reference evidence="17 18" key="1">
    <citation type="submission" date="2020-08" db="EMBL/GenBank/DDBJ databases">
        <title>Genomic Encyclopedia of Type Strains, Phase IV (KMG-IV): sequencing the most valuable type-strain genomes for metagenomic binning, comparative biology and taxonomic classification.</title>
        <authorList>
            <person name="Goeker M."/>
        </authorList>
    </citation>
    <scope>NUCLEOTIDE SEQUENCE [LARGE SCALE GENOMIC DNA]</scope>
    <source>
        <strain evidence="17 18">DSM 11275</strain>
    </source>
</reference>
<feature type="domain" description="Pyruvate phosphate dikinase AMP/ATP-binding" evidence="16">
    <location>
        <begin position="141"/>
        <end position="439"/>
    </location>
</feature>
<comment type="catalytic activity">
    <reaction evidence="14">
        <text>pyruvate + ATP + H2O = phosphoenolpyruvate + AMP + phosphate + 2 H(+)</text>
        <dbReference type="Rhea" id="RHEA:11364"/>
        <dbReference type="ChEBI" id="CHEBI:15361"/>
        <dbReference type="ChEBI" id="CHEBI:15377"/>
        <dbReference type="ChEBI" id="CHEBI:15378"/>
        <dbReference type="ChEBI" id="CHEBI:30616"/>
        <dbReference type="ChEBI" id="CHEBI:43474"/>
        <dbReference type="ChEBI" id="CHEBI:58702"/>
        <dbReference type="ChEBI" id="CHEBI:456215"/>
        <dbReference type="EC" id="2.7.9.2"/>
    </reaction>
</comment>
<comment type="similarity">
    <text evidence="4">Belongs to the PEP-utilizing enzyme family.</text>
</comment>
<comment type="pathway">
    <text evidence="3">Carbohydrate biosynthesis; gluconeogenesis.</text>
</comment>
<accession>A0A7W8BZN5</accession>
<keyword evidence="10 17" id="KW-0418">Kinase</keyword>
<evidence type="ECO:0000256" key="1">
    <source>
        <dbReference type="ARBA" id="ARBA00001946"/>
    </source>
</evidence>
<dbReference type="PANTHER" id="PTHR43030:SF1">
    <property type="entry name" value="PHOSPHOENOLPYRUVATE SYNTHASE"/>
    <property type="match status" value="1"/>
</dbReference>
<evidence type="ECO:0000259" key="16">
    <source>
        <dbReference type="Pfam" id="PF01326"/>
    </source>
</evidence>
<evidence type="ECO:0000256" key="8">
    <source>
        <dbReference type="ARBA" id="ARBA00022723"/>
    </source>
</evidence>
<dbReference type="InterPro" id="IPR036637">
    <property type="entry name" value="Phosphohistidine_dom_sf"/>
</dbReference>
<dbReference type="InterPro" id="IPR002192">
    <property type="entry name" value="PPDK_AMP/ATP-bd"/>
</dbReference>
<dbReference type="SUPFAM" id="SSF52009">
    <property type="entry name" value="Phosphohistidine domain"/>
    <property type="match status" value="1"/>
</dbReference>
<dbReference type="GO" id="GO:0046872">
    <property type="term" value="F:metal ion binding"/>
    <property type="evidence" value="ECO:0007669"/>
    <property type="project" value="UniProtKB-KW"/>
</dbReference>
<dbReference type="Gene3D" id="3.50.30.10">
    <property type="entry name" value="Phosphohistidine domain"/>
    <property type="match status" value="1"/>
</dbReference>
<dbReference type="EC" id="2.7.9.2" evidence="5"/>
<dbReference type="GO" id="GO:0006094">
    <property type="term" value="P:gluconeogenesis"/>
    <property type="evidence" value="ECO:0007669"/>
    <property type="project" value="UniProtKB-UniPathway"/>
</dbReference>
<evidence type="ECO:0000256" key="12">
    <source>
        <dbReference type="ARBA" id="ARBA00022842"/>
    </source>
</evidence>
<dbReference type="Proteomes" id="UP000539075">
    <property type="component" value="Unassembled WGS sequence"/>
</dbReference>
<keyword evidence="12" id="KW-0460">Magnesium</keyword>
<dbReference type="Gene3D" id="3.30.470.20">
    <property type="entry name" value="ATP-grasp fold, B domain"/>
    <property type="match status" value="1"/>
</dbReference>
<gene>
    <name evidence="17" type="ORF">HNQ38_000991</name>
</gene>
<evidence type="ECO:0000313" key="17">
    <source>
        <dbReference type="EMBL" id="MBB5142912.1"/>
    </source>
</evidence>
<evidence type="ECO:0000256" key="7">
    <source>
        <dbReference type="ARBA" id="ARBA00022679"/>
    </source>
</evidence>
<keyword evidence="8" id="KW-0479">Metal-binding</keyword>
<dbReference type="RefSeq" id="WP_183718271.1">
    <property type="nucleotide sequence ID" value="NZ_JACHGO010000002.1"/>
</dbReference>
<evidence type="ECO:0000256" key="5">
    <source>
        <dbReference type="ARBA" id="ARBA00011996"/>
    </source>
</evidence>
<comment type="cofactor">
    <cofactor evidence="1">
        <name>Mg(2+)</name>
        <dbReference type="ChEBI" id="CHEBI:18420"/>
    </cofactor>
</comment>
<evidence type="ECO:0000256" key="14">
    <source>
        <dbReference type="ARBA" id="ARBA00047700"/>
    </source>
</evidence>
<protein>
    <recommendedName>
        <fullName evidence="6">Phosphoenolpyruvate synthase</fullName>
        <ecNumber evidence="5">2.7.9.2</ecNumber>
    </recommendedName>
    <alternativeName>
        <fullName evidence="13">Pyruvate, water dikinase</fullName>
    </alternativeName>
</protein>